<keyword evidence="3 5" id="KW-0732">Signal</keyword>
<dbReference type="InterPro" id="IPR005950">
    <property type="entry name" value="ModA"/>
</dbReference>
<feature type="binding site" evidence="4">
    <location>
        <position position="60"/>
    </location>
    <ligand>
        <name>molybdate</name>
        <dbReference type="ChEBI" id="CHEBI:36264"/>
    </ligand>
</feature>
<evidence type="ECO:0000256" key="1">
    <source>
        <dbReference type="ARBA" id="ARBA00009175"/>
    </source>
</evidence>
<gene>
    <name evidence="7" type="primary">modA</name>
    <name evidence="6" type="ORF">EDC36_11299</name>
    <name evidence="7" type="ORF">Tigna_00349</name>
</gene>
<evidence type="ECO:0000313" key="8">
    <source>
        <dbReference type="Proteomes" id="UP000295536"/>
    </source>
</evidence>
<sequence>MLTRRHLLWTAGAAAVWPLHAQPAPPTVAAASDLKFALENVAALFERETGQRVRLVFGSSGNFYAQILQGAPFHLFMSADETFVFKLADAGKTLDRGRLYAHGRIGIFVPKGSPLRADGQLRDLAAALRDGRLSKFAIANPEHAPYGTRAREALHHAGLWEAIQPHLVLGENIAQTAQFATSGSTQGGIIALSLARAPQVAALGSFDLIPATWHQPLAQRMVLLKHAPEAARRFYDFIATPGAQAIMTRFGFTMP</sequence>
<dbReference type="AlphaFoldDB" id="A0A4R3LAV2"/>
<dbReference type="GO" id="GO:0046872">
    <property type="term" value="F:metal ion binding"/>
    <property type="evidence" value="ECO:0007669"/>
    <property type="project" value="UniProtKB-KW"/>
</dbReference>
<proteinExistence type="inferred from homology"/>
<organism evidence="6 8">
    <name type="scientific">Tepidimonas ignava</name>
    <dbReference type="NCBI Taxonomy" id="114249"/>
    <lineage>
        <taxon>Bacteria</taxon>
        <taxon>Pseudomonadati</taxon>
        <taxon>Pseudomonadota</taxon>
        <taxon>Betaproteobacteria</taxon>
        <taxon>Burkholderiales</taxon>
        <taxon>Tepidimonas</taxon>
    </lineage>
</organism>
<evidence type="ECO:0000256" key="4">
    <source>
        <dbReference type="PIRSR" id="PIRSR004846-1"/>
    </source>
</evidence>
<dbReference type="PANTHER" id="PTHR30632:SF14">
    <property type="entry name" value="TUNGSTATE_MOLYBDATE_CHROMATE-BINDING PROTEIN MODA"/>
    <property type="match status" value="1"/>
</dbReference>
<evidence type="ECO:0000313" key="9">
    <source>
        <dbReference type="Proteomes" id="UP000315577"/>
    </source>
</evidence>
<keyword evidence="4" id="KW-0500">Molybdenum</keyword>
<dbReference type="InterPro" id="IPR044084">
    <property type="entry name" value="AvModA-like_subst-bd"/>
</dbReference>
<dbReference type="NCBIfam" id="TIGR01256">
    <property type="entry name" value="modA"/>
    <property type="match status" value="1"/>
</dbReference>
<dbReference type="OrthoDB" id="9785015at2"/>
<reference evidence="6 8" key="1">
    <citation type="submission" date="2019-03" db="EMBL/GenBank/DDBJ databases">
        <title>Genomic Encyclopedia of Type Strains, Phase IV (KMG-IV): sequencing the most valuable type-strain genomes for metagenomic binning, comparative biology and taxonomic classification.</title>
        <authorList>
            <person name="Goeker M."/>
        </authorList>
    </citation>
    <scope>NUCLEOTIDE SEQUENCE [LARGE SCALE GENOMIC DNA]</scope>
    <source>
        <strain evidence="6 8">DSM 12034</strain>
    </source>
</reference>
<dbReference type="PIRSF" id="PIRSF004846">
    <property type="entry name" value="ModA"/>
    <property type="match status" value="1"/>
</dbReference>
<dbReference type="Proteomes" id="UP000295536">
    <property type="component" value="Unassembled WGS sequence"/>
</dbReference>
<keyword evidence="2 4" id="KW-0479">Metal-binding</keyword>
<dbReference type="GO" id="GO:0015689">
    <property type="term" value="P:molybdate ion transport"/>
    <property type="evidence" value="ECO:0007669"/>
    <property type="project" value="InterPro"/>
</dbReference>
<dbReference type="EMBL" id="VJNC01000002">
    <property type="protein sequence ID" value="TSE23655.1"/>
    <property type="molecule type" value="Genomic_DNA"/>
</dbReference>
<dbReference type="PROSITE" id="PS51318">
    <property type="entry name" value="TAT"/>
    <property type="match status" value="1"/>
</dbReference>
<evidence type="ECO:0000256" key="2">
    <source>
        <dbReference type="ARBA" id="ARBA00022723"/>
    </source>
</evidence>
<dbReference type="InterPro" id="IPR050682">
    <property type="entry name" value="ModA/WtpA"/>
</dbReference>
<name>A0A4R3LAV2_9BURK</name>
<evidence type="ECO:0000313" key="7">
    <source>
        <dbReference type="EMBL" id="TSE23655.1"/>
    </source>
</evidence>
<dbReference type="InterPro" id="IPR006311">
    <property type="entry name" value="TAT_signal"/>
</dbReference>
<feature type="chain" id="PRO_5020832864" evidence="5">
    <location>
        <begin position="22"/>
        <end position="255"/>
    </location>
</feature>
<feature type="signal peptide" evidence="5">
    <location>
        <begin position="1"/>
        <end position="21"/>
    </location>
</feature>
<dbReference type="CDD" id="cd13539">
    <property type="entry name" value="PBP2_AvModA"/>
    <property type="match status" value="1"/>
</dbReference>
<dbReference type="Gene3D" id="3.40.190.10">
    <property type="entry name" value="Periplasmic binding protein-like II"/>
    <property type="match status" value="2"/>
</dbReference>
<dbReference type="RefSeq" id="WP_132963131.1">
    <property type="nucleotide sequence ID" value="NZ_SMAH01000012.1"/>
</dbReference>
<evidence type="ECO:0000313" key="6">
    <source>
        <dbReference type="EMBL" id="TCS96310.1"/>
    </source>
</evidence>
<evidence type="ECO:0000256" key="3">
    <source>
        <dbReference type="ARBA" id="ARBA00022729"/>
    </source>
</evidence>
<reference evidence="7 9" key="2">
    <citation type="submission" date="2019-07" db="EMBL/GenBank/DDBJ databases">
        <title>Tepidimonas ignava SPS-1037 draft genome.</title>
        <authorList>
            <person name="Da Costa M.S."/>
            <person name="Froufe H.J.C."/>
            <person name="Egas C."/>
            <person name="Albuquerque L."/>
        </authorList>
    </citation>
    <scope>NUCLEOTIDE SEQUENCE [LARGE SCALE GENOMIC DNA]</scope>
    <source>
        <strain evidence="7 9">SPS-1037</strain>
    </source>
</reference>
<comment type="caution">
    <text evidence="6">The sequence shown here is derived from an EMBL/GenBank/DDBJ whole genome shotgun (WGS) entry which is preliminary data.</text>
</comment>
<dbReference type="Proteomes" id="UP000315577">
    <property type="component" value="Unassembled WGS sequence"/>
</dbReference>
<evidence type="ECO:0000256" key="5">
    <source>
        <dbReference type="SAM" id="SignalP"/>
    </source>
</evidence>
<dbReference type="Pfam" id="PF13531">
    <property type="entry name" value="SBP_bac_11"/>
    <property type="match status" value="1"/>
</dbReference>
<feature type="binding site" evidence="4">
    <location>
        <position position="173"/>
    </location>
    <ligand>
        <name>molybdate</name>
        <dbReference type="ChEBI" id="CHEBI:36264"/>
    </ligand>
</feature>
<dbReference type="GO" id="GO:0030973">
    <property type="term" value="F:molybdate ion binding"/>
    <property type="evidence" value="ECO:0007669"/>
    <property type="project" value="InterPro"/>
</dbReference>
<dbReference type="SUPFAM" id="SSF53850">
    <property type="entry name" value="Periplasmic binding protein-like II"/>
    <property type="match status" value="1"/>
</dbReference>
<dbReference type="PANTHER" id="PTHR30632">
    <property type="entry name" value="MOLYBDATE-BINDING PERIPLASMIC PROTEIN"/>
    <property type="match status" value="1"/>
</dbReference>
<protein>
    <submittedName>
        <fullName evidence="6">Molybdate transport system substrate-binding protein</fullName>
    </submittedName>
    <submittedName>
        <fullName evidence="7">Molybdate-binding periplasmic protein</fullName>
    </submittedName>
</protein>
<accession>A0A4R3LAV2</accession>
<comment type="similarity">
    <text evidence="1">Belongs to the bacterial solute-binding protein ModA family.</text>
</comment>
<keyword evidence="9" id="KW-1185">Reference proteome</keyword>
<dbReference type="EMBL" id="SMAH01000012">
    <property type="protein sequence ID" value="TCS96310.1"/>
    <property type="molecule type" value="Genomic_DNA"/>
</dbReference>